<evidence type="ECO:0000313" key="4">
    <source>
        <dbReference type="Proteomes" id="UP000001861"/>
    </source>
</evidence>
<protein>
    <submittedName>
        <fullName evidence="3">Uncharacterized protein</fullName>
    </submittedName>
</protein>
<comment type="caution">
    <text evidence="3">The sequence shown here is derived from an EMBL/GenBank/DDBJ whole genome shotgun (WGS) entry which is preliminary data.</text>
</comment>
<dbReference type="EMBL" id="AACS02000005">
    <property type="protein sequence ID" value="EAU82270.1"/>
    <property type="molecule type" value="Genomic_DNA"/>
</dbReference>
<dbReference type="KEGG" id="cci:CC1G_08882"/>
<keyword evidence="1" id="KW-0812">Transmembrane</keyword>
<feature type="chain" id="PRO_5002725064" evidence="2">
    <location>
        <begin position="21"/>
        <end position="206"/>
    </location>
</feature>
<keyword evidence="2" id="KW-0732">Signal</keyword>
<accession>A8P855</accession>
<evidence type="ECO:0000256" key="1">
    <source>
        <dbReference type="SAM" id="Phobius"/>
    </source>
</evidence>
<feature type="transmembrane region" description="Helical" evidence="1">
    <location>
        <begin position="52"/>
        <end position="73"/>
    </location>
</feature>
<dbReference type="Proteomes" id="UP000001861">
    <property type="component" value="Unassembled WGS sequence"/>
</dbReference>
<dbReference type="OrthoDB" id="5150177at2759"/>
<dbReference type="AlphaFoldDB" id="A8P855"/>
<evidence type="ECO:0000256" key="2">
    <source>
        <dbReference type="SAM" id="SignalP"/>
    </source>
</evidence>
<gene>
    <name evidence="3" type="ORF">CC1G_08882</name>
</gene>
<evidence type="ECO:0000313" key="3">
    <source>
        <dbReference type="EMBL" id="EAU82270.1"/>
    </source>
</evidence>
<keyword evidence="1" id="KW-0472">Membrane</keyword>
<reference evidence="3 4" key="1">
    <citation type="journal article" date="2010" name="Proc. Natl. Acad. Sci. U.S.A.">
        <title>Insights into evolution of multicellular fungi from the assembled chromosomes of the mushroom Coprinopsis cinerea (Coprinus cinereus).</title>
        <authorList>
            <person name="Stajich J.E."/>
            <person name="Wilke S.K."/>
            <person name="Ahren D."/>
            <person name="Au C.H."/>
            <person name="Birren B.W."/>
            <person name="Borodovsky M."/>
            <person name="Burns C."/>
            <person name="Canback B."/>
            <person name="Casselton L.A."/>
            <person name="Cheng C.K."/>
            <person name="Deng J."/>
            <person name="Dietrich F.S."/>
            <person name="Fargo D.C."/>
            <person name="Farman M.L."/>
            <person name="Gathman A.C."/>
            <person name="Goldberg J."/>
            <person name="Guigo R."/>
            <person name="Hoegger P.J."/>
            <person name="Hooker J.B."/>
            <person name="Huggins A."/>
            <person name="James T.Y."/>
            <person name="Kamada T."/>
            <person name="Kilaru S."/>
            <person name="Kodira C."/>
            <person name="Kues U."/>
            <person name="Kupfer D."/>
            <person name="Kwan H.S."/>
            <person name="Lomsadze A."/>
            <person name="Li W."/>
            <person name="Lilly W.W."/>
            <person name="Ma L.J."/>
            <person name="Mackey A.J."/>
            <person name="Manning G."/>
            <person name="Martin F."/>
            <person name="Muraguchi H."/>
            <person name="Natvig D.O."/>
            <person name="Palmerini H."/>
            <person name="Ramesh M.A."/>
            <person name="Rehmeyer C.J."/>
            <person name="Roe B.A."/>
            <person name="Shenoy N."/>
            <person name="Stanke M."/>
            <person name="Ter-Hovhannisyan V."/>
            <person name="Tunlid A."/>
            <person name="Velagapudi R."/>
            <person name="Vision T.J."/>
            <person name="Zeng Q."/>
            <person name="Zolan M.E."/>
            <person name="Pukkila P.J."/>
        </authorList>
    </citation>
    <scope>NUCLEOTIDE SEQUENCE [LARGE SCALE GENOMIC DNA]</scope>
    <source>
        <strain evidence="4">Okayama-7 / 130 / ATCC MYA-4618 / FGSC 9003</strain>
    </source>
</reference>
<dbReference type="VEuPathDB" id="FungiDB:CC1G_08882"/>
<sequence>MVQISKSFAVAALVAAPALAAPMMQSSEEYMEARDFNDVELVERKFSGLASALNTFGMLSTGVSLATGLGSLFKKKEKRAFEEDLLEARELIDEVDARNLAGLLKSAGALKYAYPALGGLIGVGLGAGSAWRANNKRDFIDDSLMDARDFLDDSFDAREFIEDSLDARDFEDVLDARAVLEDLELLERGWDEPMDVYEREFYDDLD</sequence>
<name>A8P855_COPC7</name>
<dbReference type="GeneID" id="6016119"/>
<proteinExistence type="predicted"/>
<organism evidence="3 4">
    <name type="scientific">Coprinopsis cinerea (strain Okayama-7 / 130 / ATCC MYA-4618 / FGSC 9003)</name>
    <name type="common">Inky cap fungus</name>
    <name type="synonym">Hormographiella aspergillata</name>
    <dbReference type="NCBI Taxonomy" id="240176"/>
    <lineage>
        <taxon>Eukaryota</taxon>
        <taxon>Fungi</taxon>
        <taxon>Dikarya</taxon>
        <taxon>Basidiomycota</taxon>
        <taxon>Agaricomycotina</taxon>
        <taxon>Agaricomycetes</taxon>
        <taxon>Agaricomycetidae</taxon>
        <taxon>Agaricales</taxon>
        <taxon>Agaricineae</taxon>
        <taxon>Psathyrellaceae</taxon>
        <taxon>Coprinopsis</taxon>
    </lineage>
</organism>
<dbReference type="RefSeq" id="XP_001839503.1">
    <property type="nucleotide sequence ID" value="XM_001839451.2"/>
</dbReference>
<keyword evidence="4" id="KW-1185">Reference proteome</keyword>
<dbReference type="InParanoid" id="A8P855"/>
<keyword evidence="1" id="KW-1133">Transmembrane helix</keyword>
<feature type="signal peptide" evidence="2">
    <location>
        <begin position="1"/>
        <end position="20"/>
    </location>
</feature>